<dbReference type="Gene3D" id="3.80.10.10">
    <property type="entry name" value="Ribonuclease Inhibitor"/>
    <property type="match status" value="2"/>
</dbReference>
<dbReference type="PRINTS" id="PR00364">
    <property type="entry name" value="DISEASERSIST"/>
</dbReference>
<dbReference type="InterPro" id="IPR002182">
    <property type="entry name" value="NB-ARC"/>
</dbReference>
<dbReference type="SUPFAM" id="SSF52540">
    <property type="entry name" value="P-loop containing nucleoside triphosphate hydrolases"/>
    <property type="match status" value="1"/>
</dbReference>
<comment type="caution">
    <text evidence="10">The sequence shown here is derived from an EMBL/GenBank/DDBJ whole genome shotgun (WGS) entry which is preliminary data.</text>
</comment>
<evidence type="ECO:0000256" key="5">
    <source>
        <dbReference type="ARBA" id="ARBA00023027"/>
    </source>
</evidence>
<sequence>MNLMSIKSKDVLMVGICGLGGVGKSTMVKAIYNELSYQFKSKSFLDKVGDVCKGHHDLLDLQKQLFCDISPRGKRKISTLAEGINVLKNILCHEKVLLVIDDVNNKEQLENLAGGHDWFAEGSRIFITSRDKSLLVRHKVDELYELPQLNWDQALELFSWHAFDRRHPYDDFSKLSNRFVQYCQGLPLALKTLGSFLFKMQPDEWESELSKLDEEPNMEILDVLKIGMHNLIQQLGHKIVRDEGLRNKGMRSRLWDHMDVLDVLKKRTGTNSIEGIFLNLSKLNNINLTTQAMKGMTELQLLKIFLDSEVVSGEDDYKVCISSDFEFPSWDLCYLYWHGYPLNSLPSNFETPKLVELNMPYSNIREFGEGNMVQFSKLTAIILSHSKYLREVSNFSSTPNLEKLILEGCTSLREIDPSIGDLKRLGLLDLKECKSLGSLPDSICSLKSLKTLYLSGCSKLNCLPKDLGNMEHLTELYADRTATGVPPRAIRRLSELQILSLSGCTGRRAYLSSHSLLGLSLRELDLSDCYWWDADMPCDFWCLYSLEKLNLSGNDFTEVPTTIKYFPRLKVLVLGRCKRLREIPKLPRCLEELDAHECVSLQTDTRTSWASSSDVVEVVEATSRMMMMSLDKTILERIQDHAPKRNGSSLTMELSSDWYDRDNFLGFCVCFVFAFKDQLPQIHDDILCQLNNFSFFYPYWGKWSGEHSSNDPHMWLAYQPRSAVDICHPEAWSSIRASFELSGVTDALSIKCGIQLIYRRRH</sequence>
<dbReference type="Pfam" id="PF23286">
    <property type="entry name" value="LRR_13"/>
    <property type="match status" value="1"/>
</dbReference>
<keyword evidence="3" id="KW-0677">Repeat</keyword>
<dbReference type="Gene3D" id="1.10.8.430">
    <property type="entry name" value="Helical domain of apoptotic protease-activating factors"/>
    <property type="match status" value="1"/>
</dbReference>
<dbReference type="InterPro" id="IPR045344">
    <property type="entry name" value="C-JID"/>
</dbReference>
<dbReference type="GO" id="GO:0043531">
    <property type="term" value="F:ADP binding"/>
    <property type="evidence" value="ECO:0007669"/>
    <property type="project" value="InterPro"/>
</dbReference>
<evidence type="ECO:0000313" key="10">
    <source>
        <dbReference type="EMBL" id="RVW88892.1"/>
    </source>
</evidence>
<accession>A0A438HWQ1</accession>
<organism evidence="10 11">
    <name type="scientific">Vitis vinifera</name>
    <name type="common">Grape</name>
    <dbReference type="NCBI Taxonomy" id="29760"/>
    <lineage>
        <taxon>Eukaryota</taxon>
        <taxon>Viridiplantae</taxon>
        <taxon>Streptophyta</taxon>
        <taxon>Embryophyta</taxon>
        <taxon>Tracheophyta</taxon>
        <taxon>Spermatophyta</taxon>
        <taxon>Magnoliopsida</taxon>
        <taxon>eudicotyledons</taxon>
        <taxon>Gunneridae</taxon>
        <taxon>Pentapetalae</taxon>
        <taxon>rosids</taxon>
        <taxon>Vitales</taxon>
        <taxon>Vitaceae</taxon>
        <taxon>Viteae</taxon>
        <taxon>Vitis</taxon>
    </lineage>
</organism>
<dbReference type="InterPro" id="IPR032675">
    <property type="entry name" value="LRR_dom_sf"/>
</dbReference>
<evidence type="ECO:0000259" key="9">
    <source>
        <dbReference type="Pfam" id="PF23286"/>
    </source>
</evidence>
<dbReference type="PANTHER" id="PTHR11017:SF292">
    <property type="entry name" value="AAA+ ATPASE DOMAIN-CONTAINING PROTEIN"/>
    <property type="match status" value="1"/>
</dbReference>
<dbReference type="InterPro" id="IPR044974">
    <property type="entry name" value="Disease_R_plants"/>
</dbReference>
<keyword evidence="2" id="KW-0433">Leucine-rich repeat</keyword>
<dbReference type="Pfam" id="PF00931">
    <property type="entry name" value="NB-ARC"/>
    <property type="match status" value="1"/>
</dbReference>
<keyword evidence="4" id="KW-0611">Plant defense</keyword>
<feature type="domain" description="C-JID" evidence="8">
    <location>
        <begin position="645"/>
        <end position="760"/>
    </location>
</feature>
<feature type="domain" description="Disease resistance protein RPS4B/Roq1-like leucine-rich repeats" evidence="9">
    <location>
        <begin position="424"/>
        <end position="603"/>
    </location>
</feature>
<proteinExistence type="predicted"/>
<dbReference type="InterPro" id="IPR042197">
    <property type="entry name" value="Apaf_helical"/>
</dbReference>
<protein>
    <recommendedName>
        <fullName evidence="1">ADP-ribosyl cyclase/cyclic ADP-ribose hydrolase</fullName>
        <ecNumber evidence="1">3.2.2.6</ecNumber>
    </recommendedName>
</protein>
<gene>
    <name evidence="10" type="primary">DSC1_67</name>
    <name evidence="10" type="ORF">CK203_045045</name>
</gene>
<keyword evidence="5" id="KW-0520">NAD</keyword>
<evidence type="ECO:0000259" key="7">
    <source>
        <dbReference type="Pfam" id="PF00931"/>
    </source>
</evidence>
<dbReference type="GO" id="GO:0006952">
    <property type="term" value="P:defense response"/>
    <property type="evidence" value="ECO:0007669"/>
    <property type="project" value="InterPro"/>
</dbReference>
<dbReference type="SUPFAM" id="SSF52058">
    <property type="entry name" value="L domain-like"/>
    <property type="match status" value="1"/>
</dbReference>
<dbReference type="EMBL" id="QGNW01000169">
    <property type="protein sequence ID" value="RVW88892.1"/>
    <property type="molecule type" value="Genomic_DNA"/>
</dbReference>
<dbReference type="InterPro" id="IPR027417">
    <property type="entry name" value="P-loop_NTPase"/>
</dbReference>
<evidence type="ECO:0000256" key="2">
    <source>
        <dbReference type="ARBA" id="ARBA00022614"/>
    </source>
</evidence>
<dbReference type="InterPro" id="IPR058546">
    <property type="entry name" value="RPS4B/Roq1-like_LRR"/>
</dbReference>
<dbReference type="AlphaFoldDB" id="A0A438HWQ1"/>
<comment type="catalytic activity">
    <reaction evidence="6">
        <text>NAD(+) + H2O = ADP-D-ribose + nicotinamide + H(+)</text>
        <dbReference type="Rhea" id="RHEA:16301"/>
        <dbReference type="ChEBI" id="CHEBI:15377"/>
        <dbReference type="ChEBI" id="CHEBI:15378"/>
        <dbReference type="ChEBI" id="CHEBI:17154"/>
        <dbReference type="ChEBI" id="CHEBI:57540"/>
        <dbReference type="ChEBI" id="CHEBI:57967"/>
        <dbReference type="EC" id="3.2.2.6"/>
    </reaction>
    <physiologicalReaction direction="left-to-right" evidence="6">
        <dbReference type="Rhea" id="RHEA:16302"/>
    </physiologicalReaction>
</comment>
<dbReference type="EC" id="3.2.2.6" evidence="1"/>
<dbReference type="InterPro" id="IPR011713">
    <property type="entry name" value="Leu-rich_rpt_3"/>
</dbReference>
<evidence type="ECO:0000256" key="1">
    <source>
        <dbReference type="ARBA" id="ARBA00011982"/>
    </source>
</evidence>
<dbReference type="Pfam" id="PF20160">
    <property type="entry name" value="C-JID"/>
    <property type="match status" value="1"/>
</dbReference>
<evidence type="ECO:0000256" key="6">
    <source>
        <dbReference type="ARBA" id="ARBA00047304"/>
    </source>
</evidence>
<dbReference type="Gene3D" id="3.40.50.300">
    <property type="entry name" value="P-loop containing nucleotide triphosphate hydrolases"/>
    <property type="match status" value="1"/>
</dbReference>
<dbReference type="Proteomes" id="UP000288805">
    <property type="component" value="Unassembled WGS sequence"/>
</dbReference>
<dbReference type="PANTHER" id="PTHR11017">
    <property type="entry name" value="LEUCINE-RICH REPEAT-CONTAINING PROTEIN"/>
    <property type="match status" value="1"/>
</dbReference>
<dbReference type="Pfam" id="PF07725">
    <property type="entry name" value="LRR_3"/>
    <property type="match status" value="1"/>
</dbReference>
<evidence type="ECO:0000256" key="4">
    <source>
        <dbReference type="ARBA" id="ARBA00022821"/>
    </source>
</evidence>
<dbReference type="GO" id="GO:0061809">
    <property type="term" value="F:NAD+ nucleosidase activity, cyclic ADP-ribose generating"/>
    <property type="evidence" value="ECO:0007669"/>
    <property type="project" value="UniProtKB-EC"/>
</dbReference>
<name>A0A438HWQ1_VITVI</name>
<evidence type="ECO:0000313" key="11">
    <source>
        <dbReference type="Proteomes" id="UP000288805"/>
    </source>
</evidence>
<reference evidence="10 11" key="1">
    <citation type="journal article" date="2018" name="PLoS Genet.">
        <title>Population sequencing reveals clonal diversity and ancestral inbreeding in the grapevine cultivar Chardonnay.</title>
        <authorList>
            <person name="Roach M.J."/>
            <person name="Johnson D.L."/>
            <person name="Bohlmann J."/>
            <person name="van Vuuren H.J."/>
            <person name="Jones S.J."/>
            <person name="Pretorius I.S."/>
            <person name="Schmidt S.A."/>
            <person name="Borneman A.R."/>
        </authorList>
    </citation>
    <scope>NUCLEOTIDE SEQUENCE [LARGE SCALE GENOMIC DNA]</scope>
    <source>
        <strain evidence="11">cv. Chardonnay</strain>
        <tissue evidence="10">Leaf</tissue>
    </source>
</reference>
<feature type="domain" description="NB-ARC" evidence="7">
    <location>
        <begin position="7"/>
        <end position="165"/>
    </location>
</feature>
<evidence type="ECO:0000259" key="8">
    <source>
        <dbReference type="Pfam" id="PF20160"/>
    </source>
</evidence>
<evidence type="ECO:0000256" key="3">
    <source>
        <dbReference type="ARBA" id="ARBA00022737"/>
    </source>
</evidence>